<dbReference type="Proteomes" id="UP000259570">
    <property type="component" value="Unassembled WGS sequence"/>
</dbReference>
<gene>
    <name evidence="1" type="ORF">DZD52_08040</name>
</gene>
<proteinExistence type="predicted"/>
<dbReference type="AlphaFoldDB" id="A0A3E1KMP0"/>
<comment type="caution">
    <text evidence="1">The sequence shown here is derived from an EMBL/GenBank/DDBJ whole genome shotgun (WGS) entry which is preliminary data.</text>
</comment>
<evidence type="ECO:0000313" key="2">
    <source>
        <dbReference type="Proteomes" id="UP000259570"/>
    </source>
</evidence>
<protein>
    <submittedName>
        <fullName evidence="1">Uncharacterized protein</fullName>
    </submittedName>
</protein>
<reference evidence="1 2" key="1">
    <citation type="submission" date="2018-08" db="EMBL/GenBank/DDBJ databases">
        <title>Genome sequencing of X. nasturtii WHRI 8984.</title>
        <authorList>
            <person name="Studholme D.J."/>
            <person name="Mchugh J."/>
            <person name="Vicente J."/>
        </authorList>
    </citation>
    <scope>NUCLEOTIDE SEQUENCE [LARGE SCALE GENOMIC DNA]</scope>
    <source>
        <strain evidence="1 2">WHRI 8984</strain>
    </source>
</reference>
<organism evidence="1 2">
    <name type="scientific">Xanthomonas nasturtii</name>
    <dbReference type="NCBI Taxonomy" id="1843581"/>
    <lineage>
        <taxon>Bacteria</taxon>
        <taxon>Pseudomonadati</taxon>
        <taxon>Pseudomonadota</taxon>
        <taxon>Gammaproteobacteria</taxon>
        <taxon>Lysobacterales</taxon>
        <taxon>Lysobacteraceae</taxon>
        <taxon>Xanthomonas</taxon>
    </lineage>
</organism>
<sequence>MDAATGLTWTYLQRVLRWWAGKALQPRHRSTALQVIDAHDAITPKQNNQDLKLKGRLNRRRRIHVALLSASPLHSQLVRAAV</sequence>
<accession>A0A3E1KMP0</accession>
<evidence type="ECO:0000313" key="1">
    <source>
        <dbReference type="EMBL" id="RFF40255.1"/>
    </source>
</evidence>
<name>A0A3E1KMP0_9XANT</name>
<dbReference type="EMBL" id="QUZM01000011">
    <property type="protein sequence ID" value="RFF40255.1"/>
    <property type="molecule type" value="Genomic_DNA"/>
</dbReference>